<evidence type="ECO:0000313" key="3">
    <source>
        <dbReference type="EMBL" id="TKA47921.1"/>
    </source>
</evidence>
<feature type="chain" id="PRO_5020695435" evidence="2">
    <location>
        <begin position="20"/>
        <end position="372"/>
    </location>
</feature>
<organism evidence="3 4">
    <name type="scientific">Friedmanniomyces endolithicus</name>
    <dbReference type="NCBI Taxonomy" id="329885"/>
    <lineage>
        <taxon>Eukaryota</taxon>
        <taxon>Fungi</taxon>
        <taxon>Dikarya</taxon>
        <taxon>Ascomycota</taxon>
        <taxon>Pezizomycotina</taxon>
        <taxon>Dothideomycetes</taxon>
        <taxon>Dothideomycetidae</taxon>
        <taxon>Mycosphaerellales</taxon>
        <taxon>Teratosphaeriaceae</taxon>
        <taxon>Friedmanniomyces</taxon>
    </lineage>
</organism>
<dbReference type="STRING" id="329885.A0A4U0VFJ3"/>
<gene>
    <name evidence="3" type="ORF">B0A54_01410</name>
</gene>
<dbReference type="EMBL" id="NAJP01000004">
    <property type="protein sequence ID" value="TKA47921.1"/>
    <property type="molecule type" value="Genomic_DNA"/>
</dbReference>
<dbReference type="Proteomes" id="UP000310066">
    <property type="component" value="Unassembled WGS sequence"/>
</dbReference>
<keyword evidence="2" id="KW-0732">Signal</keyword>
<comment type="caution">
    <text evidence="3">The sequence shown here is derived from an EMBL/GenBank/DDBJ whole genome shotgun (WGS) entry which is preliminary data.</text>
</comment>
<accession>A0A4U0VFJ3</accession>
<protein>
    <submittedName>
        <fullName evidence="3">Uncharacterized protein</fullName>
    </submittedName>
</protein>
<feature type="signal peptide" evidence="2">
    <location>
        <begin position="1"/>
        <end position="19"/>
    </location>
</feature>
<evidence type="ECO:0000313" key="4">
    <source>
        <dbReference type="Proteomes" id="UP000310066"/>
    </source>
</evidence>
<name>A0A4U0VFJ3_9PEZI</name>
<dbReference type="OrthoDB" id="3923593at2759"/>
<proteinExistence type="predicted"/>
<dbReference type="AlphaFoldDB" id="A0A4U0VFJ3"/>
<reference evidence="3 4" key="1">
    <citation type="submission" date="2017-03" db="EMBL/GenBank/DDBJ databases">
        <title>Genomes of endolithic fungi from Antarctica.</title>
        <authorList>
            <person name="Coleine C."/>
            <person name="Masonjones S."/>
            <person name="Stajich J.E."/>
        </authorList>
    </citation>
    <scope>NUCLEOTIDE SEQUENCE [LARGE SCALE GENOMIC DNA]</scope>
    <source>
        <strain evidence="3 4">CCFEE 5311</strain>
    </source>
</reference>
<evidence type="ECO:0000256" key="1">
    <source>
        <dbReference type="SAM" id="MobiDB-lite"/>
    </source>
</evidence>
<feature type="region of interest" description="Disordered" evidence="1">
    <location>
        <begin position="303"/>
        <end position="332"/>
    </location>
</feature>
<evidence type="ECO:0000256" key="2">
    <source>
        <dbReference type="SAM" id="SignalP"/>
    </source>
</evidence>
<sequence length="372" mass="37111">MKLTNFALTSAGMLATALAQTSEICELIITKTHYLTATSTLSVAPTHMSGVPTHTSTVEVTSSVFVTVTAAPLPSNVTVITSTMTETVTETTTVYPSKPSSIAGAVGTAAPSAPGYKQVNATVSAGATGTGVPYHITGLPSPRPSSSTADAVSASNTTSCTETVTVRRSSSTVVGAVGTSASSLSSHTPPNITVSVAATGTGVPHSITGLPTLSSATAGAVSASNTTTRCTTKITVTRPGSNSTLAGPTAPAVTLAPVYSSAMANLTSAIGSGALTSIVPSASVDHVISSYIANLTSALPSHAQPTGAVPTALPTQVTNGTAPPHPTKPHNGMSLKQILEWIEYLLSQAFADQGSSSDAGAQRAHPRDLTAN</sequence>